<keyword evidence="2" id="KW-1185">Reference proteome</keyword>
<dbReference type="GO" id="GO:0003887">
    <property type="term" value="F:DNA-directed DNA polymerase activity"/>
    <property type="evidence" value="ECO:0007669"/>
    <property type="project" value="UniProtKB-EC"/>
</dbReference>
<evidence type="ECO:0000313" key="2">
    <source>
        <dbReference type="Proteomes" id="UP001205843"/>
    </source>
</evidence>
<dbReference type="GO" id="GO:0006260">
    <property type="term" value="P:DNA replication"/>
    <property type="evidence" value="ECO:0007669"/>
    <property type="project" value="InterPro"/>
</dbReference>
<dbReference type="EMBL" id="JALJXV010000004">
    <property type="protein sequence ID" value="MCP1674996.1"/>
    <property type="molecule type" value="Genomic_DNA"/>
</dbReference>
<dbReference type="AlphaFoldDB" id="A0AAE3G5A5"/>
<dbReference type="SUPFAM" id="SSF102400">
    <property type="entry name" value="DNA polymerase III chi subunit"/>
    <property type="match status" value="1"/>
</dbReference>
<dbReference type="Gene3D" id="3.40.50.10110">
    <property type="entry name" value="DNA polymerase III subunit chi"/>
    <property type="match status" value="1"/>
</dbReference>
<dbReference type="RefSeq" id="WP_253477730.1">
    <property type="nucleotide sequence ID" value="NZ_JALJXV010000004.1"/>
</dbReference>
<comment type="caution">
    <text evidence="1">The sequence shown here is derived from an EMBL/GenBank/DDBJ whole genome shotgun (WGS) entry which is preliminary data.</text>
</comment>
<organism evidence="1 2">
    <name type="scientific">Natronocella acetinitrilica</name>
    <dbReference type="NCBI Taxonomy" id="414046"/>
    <lineage>
        <taxon>Bacteria</taxon>
        <taxon>Pseudomonadati</taxon>
        <taxon>Pseudomonadota</taxon>
        <taxon>Gammaproteobacteria</taxon>
        <taxon>Chromatiales</taxon>
        <taxon>Ectothiorhodospiraceae</taxon>
        <taxon>Natronocella</taxon>
    </lineage>
</organism>
<gene>
    <name evidence="1" type="ORF">J2T57_002134</name>
</gene>
<dbReference type="Pfam" id="PF04364">
    <property type="entry name" value="DNA_pol3_chi"/>
    <property type="match status" value="1"/>
</dbReference>
<dbReference type="GO" id="GO:0032298">
    <property type="term" value="P:positive regulation of DNA-templated DNA replication initiation"/>
    <property type="evidence" value="ECO:0007669"/>
    <property type="project" value="TreeGrafter"/>
</dbReference>
<dbReference type="Proteomes" id="UP001205843">
    <property type="component" value="Unassembled WGS sequence"/>
</dbReference>
<name>A0AAE3G5A5_9GAMM</name>
<dbReference type="PANTHER" id="PTHR38767">
    <property type="entry name" value="DNA POLYMERASE III SUBUNIT CHI"/>
    <property type="match status" value="1"/>
</dbReference>
<dbReference type="InterPro" id="IPR007459">
    <property type="entry name" value="DNA_pol3_chi"/>
</dbReference>
<dbReference type="PANTHER" id="PTHR38767:SF1">
    <property type="entry name" value="DNA POLYMERASE III SUBUNIT CHI"/>
    <property type="match status" value="1"/>
</dbReference>
<keyword evidence="1" id="KW-0548">Nucleotidyltransferase</keyword>
<protein>
    <submittedName>
        <fullName evidence="1">DNA polymerase-3 subunit chi</fullName>
        <ecNumber evidence="1">2.7.7.7</ecNumber>
    </submittedName>
</protein>
<evidence type="ECO:0000313" key="1">
    <source>
        <dbReference type="EMBL" id="MCP1674996.1"/>
    </source>
</evidence>
<sequence length="146" mass="16355">MVTAQRRADFYVLEGTSAGDRELLACRLVEKAWHQGYRVFVRAEDQAQATRLDALLWTFRDGAFVPHAVVDSADEQDPVVIGAAEQTPGNAYDLMINLAPSEPEPAVGCNRLAEIADQSERLLAPARSRFRQYRDLGMDLHYHRIG</sequence>
<reference evidence="1" key="1">
    <citation type="submission" date="2022-03" db="EMBL/GenBank/DDBJ databases">
        <title>Genomic Encyclopedia of Type Strains, Phase III (KMG-III): the genomes of soil and plant-associated and newly described type strains.</title>
        <authorList>
            <person name="Whitman W."/>
        </authorList>
    </citation>
    <scope>NUCLEOTIDE SEQUENCE</scope>
    <source>
        <strain evidence="1">ANL 6-2</strain>
    </source>
</reference>
<dbReference type="InterPro" id="IPR036768">
    <property type="entry name" value="PolIII_chi_sf"/>
</dbReference>
<dbReference type="EC" id="2.7.7.7" evidence="1"/>
<keyword evidence="1" id="KW-0808">Transferase</keyword>
<accession>A0AAE3G5A5</accession>
<dbReference type="GO" id="GO:0003677">
    <property type="term" value="F:DNA binding"/>
    <property type="evidence" value="ECO:0007669"/>
    <property type="project" value="InterPro"/>
</dbReference>
<proteinExistence type="predicted"/>